<dbReference type="EMBL" id="JBANQN010000009">
    <property type="protein sequence ID" value="KAK6779634.1"/>
    <property type="molecule type" value="Genomic_DNA"/>
</dbReference>
<gene>
    <name evidence="2" type="ORF">RDI58_021818</name>
</gene>
<accession>A0AAN8Y537</accession>
<dbReference type="Pfam" id="PF14111">
    <property type="entry name" value="DUF4283"/>
    <property type="match status" value="1"/>
</dbReference>
<evidence type="ECO:0000313" key="3">
    <source>
        <dbReference type="Proteomes" id="UP001371456"/>
    </source>
</evidence>
<dbReference type="Proteomes" id="UP001371456">
    <property type="component" value="Unassembled WGS sequence"/>
</dbReference>
<proteinExistence type="predicted"/>
<name>A0AAN8Y537_SOLBU</name>
<organism evidence="2 3">
    <name type="scientific">Solanum bulbocastanum</name>
    <name type="common">Wild potato</name>
    <dbReference type="NCBI Taxonomy" id="147425"/>
    <lineage>
        <taxon>Eukaryota</taxon>
        <taxon>Viridiplantae</taxon>
        <taxon>Streptophyta</taxon>
        <taxon>Embryophyta</taxon>
        <taxon>Tracheophyta</taxon>
        <taxon>Spermatophyta</taxon>
        <taxon>Magnoliopsida</taxon>
        <taxon>eudicotyledons</taxon>
        <taxon>Gunneridae</taxon>
        <taxon>Pentapetalae</taxon>
        <taxon>asterids</taxon>
        <taxon>lamiids</taxon>
        <taxon>Solanales</taxon>
        <taxon>Solanaceae</taxon>
        <taxon>Solanoideae</taxon>
        <taxon>Solaneae</taxon>
        <taxon>Solanum</taxon>
    </lineage>
</organism>
<dbReference type="InterPro" id="IPR025558">
    <property type="entry name" value="DUF4283"/>
</dbReference>
<keyword evidence="3" id="KW-1185">Reference proteome</keyword>
<evidence type="ECO:0000313" key="2">
    <source>
        <dbReference type="EMBL" id="KAK6779634.1"/>
    </source>
</evidence>
<protein>
    <recommendedName>
        <fullName evidence="1">DUF4283 domain-containing protein</fullName>
    </recommendedName>
</protein>
<comment type="caution">
    <text evidence="2">The sequence shown here is derived from an EMBL/GenBank/DDBJ whole genome shotgun (WGS) entry which is preliminary data.</text>
</comment>
<dbReference type="AlphaFoldDB" id="A0AAN8Y537"/>
<reference evidence="2 3" key="1">
    <citation type="submission" date="2024-02" db="EMBL/GenBank/DDBJ databases">
        <title>de novo genome assembly of Solanum bulbocastanum strain 11H21.</title>
        <authorList>
            <person name="Hosaka A.J."/>
        </authorList>
    </citation>
    <scope>NUCLEOTIDE SEQUENCE [LARGE SCALE GENOMIC DNA]</scope>
    <source>
        <tissue evidence="2">Young leaves</tissue>
    </source>
</reference>
<evidence type="ECO:0000259" key="1">
    <source>
        <dbReference type="Pfam" id="PF14111"/>
    </source>
</evidence>
<sequence>MYPNMNLNSAYGCLKYHELPNTNSVNGSMNRLLWCVVCHILTDKPVTMRFFQDAMAQTWMQGEGMEMKDLGNNCFVIQLYHERDFTYIMSDRLRNYNQSMILMKPLEPNQNPKQMQLMTMELWVQIHDIVFGLHSELVAWDSGNFFGGSYGYT</sequence>
<feature type="domain" description="DUF4283" evidence="1">
    <location>
        <begin position="30"/>
        <end position="113"/>
    </location>
</feature>